<feature type="chain" id="PRO_5005810091" evidence="8">
    <location>
        <begin position="25"/>
        <end position="526"/>
    </location>
</feature>
<evidence type="ECO:0000256" key="2">
    <source>
        <dbReference type="ARBA" id="ARBA00005992"/>
    </source>
</evidence>
<feature type="active site" description="Nucleophile" evidence="7">
    <location>
        <position position="437"/>
    </location>
</feature>
<reference evidence="10 11" key="1">
    <citation type="submission" date="2015-09" db="EMBL/GenBank/DDBJ databases">
        <authorList>
            <person name="Jackson K.R."/>
            <person name="Lunt B.L."/>
            <person name="Fisher J.N.B."/>
            <person name="Gardner A.V."/>
            <person name="Bailey M.E."/>
            <person name="Deus L.M."/>
            <person name="Earl A.S."/>
            <person name="Gibby P.D."/>
            <person name="Hartmann K.A."/>
            <person name="Liu J.E."/>
            <person name="Manci A.M."/>
            <person name="Nielsen D.A."/>
            <person name="Solomon M.B."/>
            <person name="Breakwell D.P."/>
            <person name="Burnett S.H."/>
            <person name="Grose J.H."/>
        </authorList>
    </citation>
    <scope>NUCLEOTIDE SEQUENCE [LARGE SCALE GENOMIC DNA]</scope>
    <source>
        <strain evidence="10 11">CECT 7799</strain>
    </source>
</reference>
<accession>A0A0M7B4U0</accession>
<dbReference type="GO" id="GO:0008360">
    <property type="term" value="P:regulation of cell shape"/>
    <property type="evidence" value="ECO:0007669"/>
    <property type="project" value="UniProtKB-UniRule"/>
</dbReference>
<evidence type="ECO:0000259" key="9">
    <source>
        <dbReference type="PROSITE" id="PS52029"/>
    </source>
</evidence>
<evidence type="ECO:0000256" key="7">
    <source>
        <dbReference type="PROSITE-ProRule" id="PRU01373"/>
    </source>
</evidence>
<dbReference type="Pfam" id="PF20142">
    <property type="entry name" value="Scaffold"/>
    <property type="match status" value="1"/>
</dbReference>
<dbReference type="PROSITE" id="PS52029">
    <property type="entry name" value="LD_TPASE"/>
    <property type="match status" value="1"/>
</dbReference>
<sequence length="526" mass="58364">MSAFRRLIAAAVLALAPVTIPAGAAPLVSPLQQSVAEAVHDDATLSTFYKNRDFAPIWIGERSAERREAFFAALAQAGDHGLPAERYDPAAIRAAIAAAETASARGALEVRMTRLLTAYARDLSSGILTPGEIVSDIALEVSPPDVSAILTAFADGNPRAVLEALRPHAVQYDRLLREKRRLEVSRAEGGWGPNISFRAIEPGSTGAAVVALRDRLIRMGYLERTAVATYDAALADAVRAFQSDHGLKIDGVAGPSTIETLNVPLETRLEQVVVGLERQRWMNKPLEPRHILVNLAEQRAYIYDDKKLTFDTDVIVGSEEPDRRTPEFSETMTHMVINPTWYVPRSIAVEEYLPELRRGGARHLDVYSRNGRVDPHRIDFSRYNADNFPFSLRQPPGPRNALGRVKFMFPNRWNIYLHDTPARNLFANQRRTFSHGCVRVARPLEMAYHLLAPQTDTPEAGFDAILRTGDERRVDLKRSIGVHLVYWSVWVEPGGQANYRPDPYGRDQAVMQALRAAGVALTAPRS</sequence>
<dbReference type="Gene3D" id="2.40.440.10">
    <property type="entry name" value="L,D-transpeptidase catalytic domain-like"/>
    <property type="match status" value="1"/>
</dbReference>
<dbReference type="SUPFAM" id="SSF141523">
    <property type="entry name" value="L,D-transpeptidase catalytic domain-like"/>
    <property type="match status" value="1"/>
</dbReference>
<protein>
    <submittedName>
        <fullName evidence="10">Murein L,D-transpeptidase</fullName>
    </submittedName>
</protein>
<dbReference type="SUPFAM" id="SSF47090">
    <property type="entry name" value="PGBD-like"/>
    <property type="match status" value="1"/>
</dbReference>
<evidence type="ECO:0000256" key="6">
    <source>
        <dbReference type="ARBA" id="ARBA00023316"/>
    </source>
</evidence>
<dbReference type="InterPro" id="IPR005490">
    <property type="entry name" value="LD_TPept_cat_dom"/>
</dbReference>
<name>A0A0M7B4U0_9RHOB</name>
<dbReference type="GO" id="GO:0004180">
    <property type="term" value="F:carboxypeptidase activity"/>
    <property type="evidence" value="ECO:0007669"/>
    <property type="project" value="UniProtKB-ARBA"/>
</dbReference>
<dbReference type="PANTHER" id="PTHR41533:SF2">
    <property type="entry name" value="BLR7131 PROTEIN"/>
    <property type="match status" value="1"/>
</dbReference>
<organism evidence="10 11">
    <name type="scientific">Jannaschia seosinensis</name>
    <dbReference type="NCBI Taxonomy" id="313367"/>
    <lineage>
        <taxon>Bacteria</taxon>
        <taxon>Pseudomonadati</taxon>
        <taxon>Pseudomonadota</taxon>
        <taxon>Alphaproteobacteria</taxon>
        <taxon>Rhodobacterales</taxon>
        <taxon>Roseobacteraceae</taxon>
        <taxon>Jannaschia</taxon>
    </lineage>
</organism>
<feature type="domain" description="L,D-TPase catalytic" evidence="9">
    <location>
        <begin position="289"/>
        <end position="467"/>
    </location>
</feature>
<keyword evidence="8" id="KW-0732">Signal</keyword>
<feature type="active site" description="Proton donor/acceptor" evidence="7">
    <location>
        <position position="418"/>
    </location>
</feature>
<comment type="pathway">
    <text evidence="1 7">Cell wall biogenesis; peptidoglycan biosynthesis.</text>
</comment>
<keyword evidence="5 7" id="KW-0573">Peptidoglycan synthesis</keyword>
<keyword evidence="4 7" id="KW-0133">Cell shape</keyword>
<dbReference type="Proteomes" id="UP000049455">
    <property type="component" value="Unassembled WGS sequence"/>
</dbReference>
<dbReference type="Pfam" id="PF03734">
    <property type="entry name" value="YkuD"/>
    <property type="match status" value="1"/>
</dbReference>
<dbReference type="AlphaFoldDB" id="A0A0M7B4U0"/>
<dbReference type="GO" id="GO:0071555">
    <property type="term" value="P:cell wall organization"/>
    <property type="evidence" value="ECO:0007669"/>
    <property type="project" value="UniProtKB-UniRule"/>
</dbReference>
<dbReference type="InterPro" id="IPR052905">
    <property type="entry name" value="LD-transpeptidase_YkuD-like"/>
</dbReference>
<evidence type="ECO:0000256" key="4">
    <source>
        <dbReference type="ARBA" id="ARBA00022960"/>
    </source>
</evidence>
<dbReference type="InterPro" id="IPR002477">
    <property type="entry name" value="Peptidoglycan-bd-like"/>
</dbReference>
<dbReference type="PANTHER" id="PTHR41533">
    <property type="entry name" value="L,D-TRANSPEPTIDASE HI_1667-RELATED"/>
    <property type="match status" value="1"/>
</dbReference>
<evidence type="ECO:0000313" key="10">
    <source>
        <dbReference type="EMBL" id="CUH20965.1"/>
    </source>
</evidence>
<dbReference type="InterPro" id="IPR036366">
    <property type="entry name" value="PGBDSf"/>
</dbReference>
<dbReference type="Pfam" id="PF01471">
    <property type="entry name" value="PG_binding_1"/>
    <property type="match status" value="1"/>
</dbReference>
<feature type="signal peptide" evidence="8">
    <location>
        <begin position="1"/>
        <end position="24"/>
    </location>
</feature>
<comment type="similarity">
    <text evidence="2">Belongs to the YkuD family.</text>
</comment>
<dbReference type="EMBL" id="CYPR01000028">
    <property type="protein sequence ID" value="CUH20965.1"/>
    <property type="molecule type" value="Genomic_DNA"/>
</dbReference>
<dbReference type="InterPro" id="IPR045380">
    <property type="entry name" value="LD_TPept_scaffold_dom"/>
</dbReference>
<dbReference type="GO" id="GO:0009252">
    <property type="term" value="P:peptidoglycan biosynthetic process"/>
    <property type="evidence" value="ECO:0007669"/>
    <property type="project" value="UniProtKB-UniPathway"/>
</dbReference>
<dbReference type="OrthoDB" id="9778545at2"/>
<dbReference type="STRING" id="313367.JSE7799_00536"/>
<evidence type="ECO:0000313" key="11">
    <source>
        <dbReference type="Proteomes" id="UP000049455"/>
    </source>
</evidence>
<dbReference type="GO" id="GO:0016740">
    <property type="term" value="F:transferase activity"/>
    <property type="evidence" value="ECO:0007669"/>
    <property type="project" value="UniProtKB-KW"/>
</dbReference>
<gene>
    <name evidence="10" type="ORF">JSE7799_00536</name>
</gene>
<dbReference type="InterPro" id="IPR036365">
    <property type="entry name" value="PGBD-like_sf"/>
</dbReference>
<proteinExistence type="inferred from homology"/>
<keyword evidence="11" id="KW-1185">Reference proteome</keyword>
<evidence type="ECO:0000256" key="5">
    <source>
        <dbReference type="ARBA" id="ARBA00022984"/>
    </source>
</evidence>
<dbReference type="InterPro" id="IPR038063">
    <property type="entry name" value="Transpep_catalytic_dom"/>
</dbReference>
<dbReference type="CDD" id="cd16913">
    <property type="entry name" value="YkuD_like"/>
    <property type="match status" value="1"/>
</dbReference>
<dbReference type="Gene3D" id="1.10.101.10">
    <property type="entry name" value="PGBD-like superfamily/PGBD"/>
    <property type="match status" value="1"/>
</dbReference>
<evidence type="ECO:0000256" key="3">
    <source>
        <dbReference type="ARBA" id="ARBA00022679"/>
    </source>
</evidence>
<keyword evidence="3" id="KW-0808">Transferase</keyword>
<evidence type="ECO:0000256" key="1">
    <source>
        <dbReference type="ARBA" id="ARBA00004752"/>
    </source>
</evidence>
<keyword evidence="6 7" id="KW-0961">Cell wall biogenesis/degradation</keyword>
<dbReference type="UniPathway" id="UPA00219"/>
<evidence type="ECO:0000256" key="8">
    <source>
        <dbReference type="SAM" id="SignalP"/>
    </source>
</evidence>